<dbReference type="GO" id="GO:0051213">
    <property type="term" value="F:dioxygenase activity"/>
    <property type="evidence" value="ECO:0007669"/>
    <property type="project" value="UniProtKB-KW"/>
</dbReference>
<dbReference type="InterPro" id="IPR029068">
    <property type="entry name" value="Glyas_Bleomycin-R_OHBP_Dase"/>
</dbReference>
<dbReference type="InterPro" id="IPR037523">
    <property type="entry name" value="VOC_core"/>
</dbReference>
<proteinExistence type="predicted"/>
<dbReference type="PROSITE" id="PS51819">
    <property type="entry name" value="VOC"/>
    <property type="match status" value="1"/>
</dbReference>
<dbReference type="CDD" id="cd07262">
    <property type="entry name" value="VOC_like"/>
    <property type="match status" value="1"/>
</dbReference>
<feature type="domain" description="VOC" evidence="1">
    <location>
        <begin position="10"/>
        <end position="136"/>
    </location>
</feature>
<dbReference type="RefSeq" id="WP_089251219.1">
    <property type="nucleotide sequence ID" value="NZ_FZOW01000019.1"/>
</dbReference>
<evidence type="ECO:0000259" key="1">
    <source>
        <dbReference type="PROSITE" id="PS51819"/>
    </source>
</evidence>
<sequence>MTTPDHSGSQIDHLNIGVADLDASADFYRAALAPLGITEIMRVPPGPDQLTMIAFGWADRKPFFWIVDAPGSRIGPHTHLAFTAGSHDEVDAFHAAAVSAGAVELRPPGLQPEYHAEYYGAFVRDLNGIDLEAVCHHS</sequence>
<dbReference type="Proteomes" id="UP000198327">
    <property type="component" value="Unassembled WGS sequence"/>
</dbReference>
<dbReference type="OrthoDB" id="5242506at2"/>
<organism evidence="2 3">
    <name type="scientific">Rhodococcoides kyotonense</name>
    <dbReference type="NCBI Taxonomy" id="398843"/>
    <lineage>
        <taxon>Bacteria</taxon>
        <taxon>Bacillati</taxon>
        <taxon>Actinomycetota</taxon>
        <taxon>Actinomycetes</taxon>
        <taxon>Mycobacteriales</taxon>
        <taxon>Nocardiaceae</taxon>
        <taxon>Rhodococcoides</taxon>
    </lineage>
</organism>
<keyword evidence="2" id="KW-0223">Dioxygenase</keyword>
<name>A0A239MMX6_9NOCA</name>
<dbReference type="STRING" id="398843.A3K89_06080"/>
<dbReference type="PANTHER" id="PTHR35006">
    <property type="entry name" value="GLYOXALASE FAMILY PROTEIN (AFU_ORTHOLOGUE AFUA_5G14830)"/>
    <property type="match status" value="1"/>
</dbReference>
<dbReference type="InterPro" id="IPR004360">
    <property type="entry name" value="Glyas_Fos-R_dOase_dom"/>
</dbReference>
<evidence type="ECO:0000313" key="3">
    <source>
        <dbReference type="Proteomes" id="UP000198327"/>
    </source>
</evidence>
<dbReference type="AlphaFoldDB" id="A0A239MMX6"/>
<evidence type="ECO:0000313" key="2">
    <source>
        <dbReference type="EMBL" id="SNT43199.1"/>
    </source>
</evidence>
<dbReference type="PANTHER" id="PTHR35006:SF2">
    <property type="entry name" value="GLYOXALASE FAMILY PROTEIN (AFU_ORTHOLOGUE AFUA_5G14830)"/>
    <property type="match status" value="1"/>
</dbReference>
<dbReference type="Pfam" id="PF00903">
    <property type="entry name" value="Glyoxalase"/>
    <property type="match status" value="1"/>
</dbReference>
<keyword evidence="3" id="KW-1185">Reference proteome</keyword>
<dbReference type="Gene3D" id="3.10.180.10">
    <property type="entry name" value="2,3-Dihydroxybiphenyl 1,2-Dioxygenase, domain 1"/>
    <property type="match status" value="1"/>
</dbReference>
<accession>A0A239MMX6</accession>
<dbReference type="EMBL" id="FZOW01000019">
    <property type="protein sequence ID" value="SNT43199.1"/>
    <property type="molecule type" value="Genomic_DNA"/>
</dbReference>
<keyword evidence="2" id="KW-0560">Oxidoreductase</keyword>
<dbReference type="SUPFAM" id="SSF54593">
    <property type="entry name" value="Glyoxalase/Bleomycin resistance protein/Dihydroxybiphenyl dioxygenase"/>
    <property type="match status" value="1"/>
</dbReference>
<gene>
    <name evidence="2" type="ORF">SAMN05421642_11927</name>
</gene>
<reference evidence="3" key="1">
    <citation type="submission" date="2017-06" db="EMBL/GenBank/DDBJ databases">
        <authorList>
            <person name="Varghese N."/>
            <person name="Submissions S."/>
        </authorList>
    </citation>
    <scope>NUCLEOTIDE SEQUENCE [LARGE SCALE GENOMIC DNA]</scope>
    <source>
        <strain evidence="3">JCM 23211</strain>
    </source>
</reference>
<protein>
    <submittedName>
        <fullName evidence="2">Catechol 2,3-dioxygenase</fullName>
    </submittedName>
</protein>